<gene>
    <name evidence="1" type="ORF">STAS_22677</name>
</gene>
<sequence>MRLWRTRFDGGRLVASRRKGVKSGCGGGAGGFGGSGGVKSGPVITVTFKLENTTEKWIHKITVIAVALVCHFNRLEKTAVLLQDAPGRLSLPSEKNCVLGLGL</sequence>
<accession>A0A5A7QP64</accession>
<dbReference type="AlphaFoldDB" id="A0A5A7QP64"/>
<dbReference type="Proteomes" id="UP000325081">
    <property type="component" value="Unassembled WGS sequence"/>
</dbReference>
<organism evidence="1 2">
    <name type="scientific">Striga asiatica</name>
    <name type="common">Asiatic witchweed</name>
    <name type="synonym">Buchnera asiatica</name>
    <dbReference type="NCBI Taxonomy" id="4170"/>
    <lineage>
        <taxon>Eukaryota</taxon>
        <taxon>Viridiplantae</taxon>
        <taxon>Streptophyta</taxon>
        <taxon>Embryophyta</taxon>
        <taxon>Tracheophyta</taxon>
        <taxon>Spermatophyta</taxon>
        <taxon>Magnoliopsida</taxon>
        <taxon>eudicotyledons</taxon>
        <taxon>Gunneridae</taxon>
        <taxon>Pentapetalae</taxon>
        <taxon>asterids</taxon>
        <taxon>lamiids</taxon>
        <taxon>Lamiales</taxon>
        <taxon>Orobanchaceae</taxon>
        <taxon>Buchnereae</taxon>
        <taxon>Striga</taxon>
    </lineage>
</organism>
<keyword evidence="2" id="KW-1185">Reference proteome</keyword>
<comment type="caution">
    <text evidence="1">The sequence shown here is derived from an EMBL/GenBank/DDBJ whole genome shotgun (WGS) entry which is preliminary data.</text>
</comment>
<evidence type="ECO:0000313" key="1">
    <source>
        <dbReference type="EMBL" id="GER45701.1"/>
    </source>
</evidence>
<name>A0A5A7QP64_STRAF</name>
<protein>
    <submittedName>
        <fullName evidence="1">Chloride channel B</fullName>
    </submittedName>
</protein>
<dbReference type="EMBL" id="BKCP01007267">
    <property type="protein sequence ID" value="GER45701.1"/>
    <property type="molecule type" value="Genomic_DNA"/>
</dbReference>
<reference evidence="2" key="1">
    <citation type="journal article" date="2019" name="Curr. Biol.">
        <title>Genome Sequence of Striga asiatica Provides Insight into the Evolution of Plant Parasitism.</title>
        <authorList>
            <person name="Yoshida S."/>
            <person name="Kim S."/>
            <person name="Wafula E.K."/>
            <person name="Tanskanen J."/>
            <person name="Kim Y.M."/>
            <person name="Honaas L."/>
            <person name="Yang Z."/>
            <person name="Spallek T."/>
            <person name="Conn C.E."/>
            <person name="Ichihashi Y."/>
            <person name="Cheong K."/>
            <person name="Cui S."/>
            <person name="Der J.P."/>
            <person name="Gundlach H."/>
            <person name="Jiao Y."/>
            <person name="Hori C."/>
            <person name="Ishida J.K."/>
            <person name="Kasahara H."/>
            <person name="Kiba T."/>
            <person name="Kim M.S."/>
            <person name="Koo N."/>
            <person name="Laohavisit A."/>
            <person name="Lee Y.H."/>
            <person name="Lumba S."/>
            <person name="McCourt P."/>
            <person name="Mortimer J.C."/>
            <person name="Mutuku J.M."/>
            <person name="Nomura T."/>
            <person name="Sasaki-Sekimoto Y."/>
            <person name="Seto Y."/>
            <person name="Wang Y."/>
            <person name="Wakatake T."/>
            <person name="Sakakibara H."/>
            <person name="Demura T."/>
            <person name="Yamaguchi S."/>
            <person name="Yoneyama K."/>
            <person name="Manabe R.I."/>
            <person name="Nelson D.C."/>
            <person name="Schulman A.H."/>
            <person name="Timko M.P."/>
            <person name="dePamphilis C.W."/>
            <person name="Choi D."/>
            <person name="Shirasu K."/>
        </authorList>
    </citation>
    <scope>NUCLEOTIDE SEQUENCE [LARGE SCALE GENOMIC DNA]</scope>
    <source>
        <strain evidence="2">cv. UVA1</strain>
    </source>
</reference>
<proteinExistence type="predicted"/>
<evidence type="ECO:0000313" key="2">
    <source>
        <dbReference type="Proteomes" id="UP000325081"/>
    </source>
</evidence>